<evidence type="ECO:0000256" key="20">
    <source>
        <dbReference type="SAM" id="Coils"/>
    </source>
</evidence>
<evidence type="ECO:0000259" key="23">
    <source>
        <dbReference type="Pfam" id="PF10482"/>
    </source>
</evidence>
<evidence type="ECO:0000256" key="5">
    <source>
        <dbReference type="ARBA" id="ARBA00022454"/>
    </source>
</evidence>
<name>A0A7K8QDI5_9PASS</name>
<feature type="region of interest" description="Disordered" evidence="21">
    <location>
        <begin position="283"/>
        <end position="330"/>
    </location>
</feature>
<keyword evidence="25" id="KW-1185">Reference proteome</keyword>
<evidence type="ECO:0000256" key="6">
    <source>
        <dbReference type="ARBA" id="ARBA00022553"/>
    </source>
</evidence>
<evidence type="ECO:0000256" key="4">
    <source>
        <dbReference type="ARBA" id="ARBA00020680"/>
    </source>
</evidence>
<keyword evidence="7" id="KW-0132">Cell division</keyword>
<feature type="non-terminal residue" evidence="24">
    <location>
        <position position="925"/>
    </location>
</feature>
<feature type="domain" description="DNA endonuclease activator Ctp1 C-terminal" evidence="22">
    <location>
        <begin position="854"/>
        <end position="888"/>
    </location>
</feature>
<keyword evidence="6" id="KW-0597">Phosphoprotein</keyword>
<evidence type="ECO:0000256" key="12">
    <source>
        <dbReference type="ARBA" id="ARBA00022801"/>
    </source>
</evidence>
<dbReference type="GO" id="GO:0010792">
    <property type="term" value="P:DNA double-strand break processing involved in repair via single-strand annealing"/>
    <property type="evidence" value="ECO:0007669"/>
    <property type="project" value="TreeGrafter"/>
</dbReference>
<feature type="non-terminal residue" evidence="24">
    <location>
        <position position="1"/>
    </location>
</feature>
<sequence>MNASGGSCGSPSSAEPPGDFFKELWSKLKECHDKEVQGLQLKISKLKKERCLDAERLEEFYTKNQQLREQQKALHDTIKVLEDRLRAGLCDRCAVTEEHMRKKQQEFENIRQQNLKLITELMNEKNNLQDENKKITEQFQQLQKELEEQKQQAVELEEGVIPGSPVVASSFSMVSRMRRKKENRHIRYTEHTHPDLEQNTSGKKFGKIPLFSTQVNNNQGEEILVADTCDPQLSPVPNKPRVGGYPVPKPSFNLAAVVAETIGLGIQEEPSVLNLPHTNTVMSQAPESMHSEDSRKHPASESRNDDNDLGISDLSQNTPPHGDWDSRVSSPVFGASSSVKNNSSTGHAPCILDSGLKPDLKTNLFNNPSISRSHKSKSKSEDVAFVAPLNLGTEINSVISQVSINRQMFMKKNANEAVTCIGNTCTAKNEVIKNEFLLVHQKQLEGRCAKRKKAEDDHAVSCEKTSFNKEKSVPFRSDVQHINGEHTVDKPLDLSDRFSGVRCQEKKQGSEESCKTRLKQVTLHDIFSHLGKPILEGSSSIQNANNESYLFGRDLQEESCVQEAVLGKTFPDKKTQIQMKEEVPPFKYAPLLSSTETEELFDDVASGHVPSGKKTRIGHGESEPASVLQPNPCRLSKSKPLQNEQDLKDKSSLENIQWSIDPGADLSQYKMDITVIDTKVNFCNKVEGEIVDMDYTYVSDSVLLKMKNQEQNQERSPSKTFFFPSLLRWIWMLIILFIIGGEITKLFDRTTHEEYESCLPEDNPSANDEKETLHDEDQDKGITVASKKLKKHEDKQDKAKQKAFVEPYFKSDERKNTVLDFPHIEVIRKKEERRKLLGHTCKECEIYYADIPEEEREKKLASCSRHRFRYIPPNTPENFWEVGFPSTQTCVERGYIKEDLAPCQRPKRRQPYAVMFSPKGKEQKT</sequence>
<gene>
    <name evidence="24" type="primary">Rbbp8</name>
    <name evidence="24" type="ORF">SMICAP_R13572</name>
</gene>
<accession>A0A7K8QDI5</accession>
<keyword evidence="14 20" id="KW-0175">Coiled coil</keyword>
<dbReference type="InterPro" id="IPR033316">
    <property type="entry name" value="RBBP8-like"/>
</dbReference>
<keyword evidence="9 24" id="KW-0255">Endonuclease</keyword>
<evidence type="ECO:0000256" key="2">
    <source>
        <dbReference type="ARBA" id="ARBA00004286"/>
    </source>
</evidence>
<reference evidence="24 25" key="1">
    <citation type="submission" date="2019-09" db="EMBL/GenBank/DDBJ databases">
        <title>Bird 10,000 Genomes (B10K) Project - Family phase.</title>
        <authorList>
            <person name="Zhang G."/>
        </authorList>
    </citation>
    <scope>NUCLEOTIDE SEQUENCE [LARGE SCALE GENOMIC DNA]</scope>
    <source>
        <strain evidence="24">B10K-CU-031-20</strain>
    </source>
</reference>
<evidence type="ECO:0000256" key="11">
    <source>
        <dbReference type="ARBA" id="ARBA00022776"/>
    </source>
</evidence>
<dbReference type="EMBL" id="VWYW01000047">
    <property type="protein sequence ID" value="NXF03579.1"/>
    <property type="molecule type" value="Genomic_DNA"/>
</dbReference>
<evidence type="ECO:0000256" key="1">
    <source>
        <dbReference type="ARBA" id="ARBA00004123"/>
    </source>
</evidence>
<dbReference type="Proteomes" id="UP000567624">
    <property type="component" value="Unassembled WGS sequence"/>
</dbReference>
<evidence type="ECO:0000313" key="25">
    <source>
        <dbReference type="Proteomes" id="UP000567624"/>
    </source>
</evidence>
<comment type="caution">
    <text evidence="24">The sequence shown here is derived from an EMBL/GenBank/DDBJ whole genome shotgun (WGS) entry which is preliminary data.</text>
</comment>
<keyword evidence="18" id="KW-0469">Meiosis</keyword>
<evidence type="ECO:0000256" key="19">
    <source>
        <dbReference type="ARBA" id="ARBA00023306"/>
    </source>
</evidence>
<dbReference type="GO" id="GO:0005634">
    <property type="term" value="C:nucleus"/>
    <property type="evidence" value="ECO:0007669"/>
    <property type="project" value="UniProtKB-SubCell"/>
</dbReference>
<organism evidence="24 25">
    <name type="scientific">Smithornis capensis</name>
    <dbReference type="NCBI Taxonomy" id="363769"/>
    <lineage>
        <taxon>Eukaryota</taxon>
        <taxon>Metazoa</taxon>
        <taxon>Chordata</taxon>
        <taxon>Craniata</taxon>
        <taxon>Vertebrata</taxon>
        <taxon>Euteleostomi</taxon>
        <taxon>Archelosauria</taxon>
        <taxon>Archosauria</taxon>
        <taxon>Dinosauria</taxon>
        <taxon>Saurischia</taxon>
        <taxon>Theropoda</taxon>
        <taxon>Coelurosauria</taxon>
        <taxon>Aves</taxon>
        <taxon>Neognathae</taxon>
        <taxon>Neoaves</taxon>
        <taxon>Telluraves</taxon>
        <taxon>Australaves</taxon>
        <taxon>Passeriformes</taxon>
        <taxon>Eurylaimidae</taxon>
        <taxon>Smithornis</taxon>
    </lineage>
</organism>
<feature type="region of interest" description="Disordered" evidence="21">
    <location>
        <begin position="757"/>
        <end position="779"/>
    </location>
</feature>
<feature type="region of interest" description="Disordered" evidence="21">
    <location>
        <begin position="605"/>
        <end position="650"/>
    </location>
</feature>
<comment type="subcellular location">
    <subcellularLocation>
        <location evidence="2">Chromosome</location>
    </subcellularLocation>
    <subcellularLocation>
        <location evidence="1">Nucleus</location>
    </subcellularLocation>
</comment>
<evidence type="ECO:0000313" key="24">
    <source>
        <dbReference type="EMBL" id="NXF03579.1"/>
    </source>
</evidence>
<evidence type="ECO:0000256" key="21">
    <source>
        <dbReference type="SAM" id="MobiDB-lite"/>
    </source>
</evidence>
<feature type="coiled-coil region" evidence="20">
    <location>
        <begin position="29"/>
        <end position="159"/>
    </location>
</feature>
<keyword evidence="5" id="KW-0158">Chromosome</keyword>
<evidence type="ECO:0000256" key="9">
    <source>
        <dbReference type="ARBA" id="ARBA00022759"/>
    </source>
</evidence>
<evidence type="ECO:0000259" key="22">
    <source>
        <dbReference type="Pfam" id="PF08573"/>
    </source>
</evidence>
<dbReference type="PANTHER" id="PTHR15107:SF4">
    <property type="entry name" value="DNA ENDONUCLEASE RBBP8"/>
    <property type="match status" value="1"/>
</dbReference>
<evidence type="ECO:0000256" key="8">
    <source>
        <dbReference type="ARBA" id="ARBA00022722"/>
    </source>
</evidence>
<dbReference type="InterPro" id="IPR013882">
    <property type="entry name" value="Ctp1_C"/>
</dbReference>
<dbReference type="AlphaFoldDB" id="A0A7K8QDI5"/>
<dbReference type="InterPro" id="IPR019518">
    <property type="entry name" value="CtIP_N"/>
</dbReference>
<keyword evidence="12" id="KW-0378">Hydrolase</keyword>
<dbReference type="GO" id="GO:0051321">
    <property type="term" value="P:meiotic cell cycle"/>
    <property type="evidence" value="ECO:0007669"/>
    <property type="project" value="UniProtKB-KW"/>
</dbReference>
<comment type="similarity">
    <text evidence="3">Belongs to the COM1/SAE2/CtIP family.</text>
</comment>
<evidence type="ECO:0000256" key="3">
    <source>
        <dbReference type="ARBA" id="ARBA00007496"/>
    </source>
</evidence>
<evidence type="ECO:0000256" key="18">
    <source>
        <dbReference type="ARBA" id="ARBA00023254"/>
    </source>
</evidence>
<keyword evidence="10" id="KW-0227">DNA damage</keyword>
<dbReference type="GO" id="GO:0016787">
    <property type="term" value="F:hydrolase activity"/>
    <property type="evidence" value="ECO:0007669"/>
    <property type="project" value="UniProtKB-KW"/>
</dbReference>
<feature type="compositionally biased region" description="Basic and acidic residues" evidence="21">
    <location>
        <begin position="289"/>
        <end position="306"/>
    </location>
</feature>
<evidence type="ECO:0000256" key="7">
    <source>
        <dbReference type="ARBA" id="ARBA00022618"/>
    </source>
</evidence>
<keyword evidence="11" id="KW-0498">Mitosis</keyword>
<dbReference type="GO" id="GO:0005694">
    <property type="term" value="C:chromosome"/>
    <property type="evidence" value="ECO:0007669"/>
    <property type="project" value="UniProtKB-SubCell"/>
</dbReference>
<evidence type="ECO:0000256" key="13">
    <source>
        <dbReference type="ARBA" id="ARBA00022833"/>
    </source>
</evidence>
<evidence type="ECO:0000256" key="16">
    <source>
        <dbReference type="ARBA" id="ARBA00023204"/>
    </source>
</evidence>
<keyword evidence="17" id="KW-0539">Nucleus</keyword>
<evidence type="ECO:0000256" key="17">
    <source>
        <dbReference type="ARBA" id="ARBA00023242"/>
    </source>
</evidence>
<keyword evidence="16" id="KW-0234">DNA repair</keyword>
<evidence type="ECO:0000256" key="10">
    <source>
        <dbReference type="ARBA" id="ARBA00022763"/>
    </source>
</evidence>
<dbReference type="Pfam" id="PF10482">
    <property type="entry name" value="CtIP_N"/>
    <property type="match status" value="1"/>
</dbReference>
<keyword evidence="13" id="KW-0862">Zinc</keyword>
<dbReference type="GO" id="GO:0051301">
    <property type="term" value="P:cell division"/>
    <property type="evidence" value="ECO:0007669"/>
    <property type="project" value="UniProtKB-KW"/>
</dbReference>
<feature type="domain" description="DNA endonuclease Ctp1 N-terminal" evidence="23">
    <location>
        <begin position="21"/>
        <end position="139"/>
    </location>
</feature>
<dbReference type="Pfam" id="PF08573">
    <property type="entry name" value="SAE2"/>
    <property type="match status" value="1"/>
</dbReference>
<proteinExistence type="inferred from homology"/>
<keyword evidence="15" id="KW-0238">DNA-binding</keyword>
<evidence type="ECO:0000256" key="14">
    <source>
        <dbReference type="ARBA" id="ARBA00023054"/>
    </source>
</evidence>
<protein>
    <recommendedName>
        <fullName evidence="4">DNA endonuclease RBBP8</fullName>
    </recommendedName>
</protein>
<dbReference type="GO" id="GO:0003684">
    <property type="term" value="F:damaged DNA binding"/>
    <property type="evidence" value="ECO:0007669"/>
    <property type="project" value="TreeGrafter"/>
</dbReference>
<keyword evidence="8" id="KW-0540">Nuclease</keyword>
<dbReference type="GO" id="GO:0004519">
    <property type="term" value="F:endonuclease activity"/>
    <property type="evidence" value="ECO:0007669"/>
    <property type="project" value="UniProtKB-KW"/>
</dbReference>
<evidence type="ECO:0000256" key="15">
    <source>
        <dbReference type="ARBA" id="ARBA00023125"/>
    </source>
</evidence>
<dbReference type="PANTHER" id="PTHR15107">
    <property type="entry name" value="RETINOBLASTOMA BINDING PROTEIN 8"/>
    <property type="match status" value="1"/>
</dbReference>
<keyword evidence="19" id="KW-0131">Cell cycle</keyword>
<feature type="compositionally biased region" description="Basic and acidic residues" evidence="21">
    <location>
        <begin position="767"/>
        <end position="779"/>
    </location>
</feature>